<dbReference type="AlphaFoldDB" id="A0A840XVH4"/>
<reference evidence="1 2" key="1">
    <citation type="submission" date="2020-08" db="EMBL/GenBank/DDBJ databases">
        <title>Genomic Encyclopedia of Type Strains, Phase IV (KMG-IV): sequencing the most valuable type-strain genomes for metagenomic binning, comparative biology and taxonomic classification.</title>
        <authorList>
            <person name="Goeker M."/>
        </authorList>
    </citation>
    <scope>NUCLEOTIDE SEQUENCE [LARGE SCALE GENOMIC DNA]</scope>
    <source>
        <strain evidence="1 2">DSM 25895</strain>
    </source>
</reference>
<sequence length="79" mass="8560">MRILQVTPTYFSDRSIIGGGERYVTNLCLAALAAAPDRTLACSVLSFSRTRDFVRVQEGLGLHLIPGDPADVARPRGQT</sequence>
<dbReference type="Proteomes" id="UP000562254">
    <property type="component" value="Unassembled WGS sequence"/>
</dbReference>
<accession>A0A840XVH4</accession>
<dbReference type="EMBL" id="JACIJE010000023">
    <property type="protein sequence ID" value="MBB5691896.1"/>
    <property type="molecule type" value="Genomic_DNA"/>
</dbReference>
<organism evidence="1 2">
    <name type="scientific">Neoroseomonas alkaliterrae</name>
    <dbReference type="NCBI Taxonomy" id="1452450"/>
    <lineage>
        <taxon>Bacteria</taxon>
        <taxon>Pseudomonadati</taxon>
        <taxon>Pseudomonadota</taxon>
        <taxon>Alphaproteobacteria</taxon>
        <taxon>Acetobacterales</taxon>
        <taxon>Acetobacteraceae</taxon>
        <taxon>Neoroseomonas</taxon>
    </lineage>
</organism>
<keyword evidence="2" id="KW-1185">Reference proteome</keyword>
<comment type="caution">
    <text evidence="1">The sequence shown here is derived from an EMBL/GenBank/DDBJ whole genome shotgun (WGS) entry which is preliminary data.</text>
</comment>
<evidence type="ECO:0000313" key="1">
    <source>
        <dbReference type="EMBL" id="MBB5691896.1"/>
    </source>
</evidence>
<gene>
    <name evidence="1" type="ORF">FHS88_004057</name>
</gene>
<protein>
    <submittedName>
        <fullName evidence="1">Uncharacterized protein</fullName>
    </submittedName>
</protein>
<name>A0A840XVH4_9PROT</name>
<proteinExistence type="predicted"/>
<evidence type="ECO:0000313" key="2">
    <source>
        <dbReference type="Proteomes" id="UP000562254"/>
    </source>
</evidence>